<dbReference type="GO" id="GO:0005524">
    <property type="term" value="F:ATP binding"/>
    <property type="evidence" value="ECO:0007669"/>
    <property type="project" value="UniProtKB-KW"/>
</dbReference>
<gene>
    <name evidence="7" type="ORF">SACC_04600</name>
</gene>
<dbReference type="KEGG" id="scas:SACC_04600"/>
<keyword evidence="8" id="KW-1185">Reference proteome</keyword>
<dbReference type="Gene3D" id="3.40.50.300">
    <property type="entry name" value="P-loop containing nucleotide triphosphate hydrolases"/>
    <property type="match status" value="2"/>
</dbReference>
<name>A0AAQ4CNR2_9CREN</name>
<evidence type="ECO:0000256" key="3">
    <source>
        <dbReference type="ARBA" id="ARBA00022806"/>
    </source>
</evidence>
<dbReference type="RefSeq" id="WP_229571437.1">
    <property type="nucleotide sequence ID" value="NZ_AP025226.1"/>
</dbReference>
<dbReference type="SUPFAM" id="SSF52540">
    <property type="entry name" value="P-loop containing nucleoside triphosphate hydrolases"/>
    <property type="match status" value="1"/>
</dbReference>
<dbReference type="Pfam" id="PF00270">
    <property type="entry name" value="DEAD"/>
    <property type="match status" value="1"/>
</dbReference>
<keyword evidence="3" id="KW-0347">Helicase</keyword>
<dbReference type="Proteomes" id="UP001319921">
    <property type="component" value="Chromosome"/>
</dbReference>
<keyword evidence="4" id="KW-0067">ATP-binding</keyword>
<proteinExistence type="predicted"/>
<sequence>MVYNIEKIYYINVKDRQQINLEGTAKEAMELISNSIKKNSLAVVQGPPGTGKTTLYYTVIENSLDDLDENEVIVYTAPSNRLVADMLKRMCKLFPDKNTFLEQVRVYGSQFNYTNFESLRGPITKKVKLVITTDYQRIFFSREFKSKDYLSRFHMLIDEASRSPLHREFTPIAEELLRSGKQILGSLNVIGDPMQAISLTEFYRISRREYLLMEKILMKLIENDYPDLYKDIINKKIDLMDAIYQNPPKSFYNFLDTTRRLPTPTEEIISNAYYGGLLKSVVDGKRVIKEIGRSYDSEILNRLKNEQELSGFAKNIEEVITTERIGIYHHVRQKFAYNDPEYDLYDDIRAKIAASYAIILAAATKKHTTIISPYVDMSIQTKLLISSLINRYNLRELNELIDVTTVQSMLGGEDYNIIAVLGKEHTTQSYDEPLYTIYFNEPELLNVQLSRHKGIFIVVGNLGRLRTTAGKEHKDEIKTAAEEVARLSGIEFRGTRKSDIDIIDPHAELLFDIYDQ</sequence>
<dbReference type="EMBL" id="AP025226">
    <property type="protein sequence ID" value="BDB97443.1"/>
    <property type="molecule type" value="Genomic_DNA"/>
</dbReference>
<dbReference type="GO" id="GO:0003676">
    <property type="term" value="F:nucleic acid binding"/>
    <property type="evidence" value="ECO:0007669"/>
    <property type="project" value="InterPro"/>
</dbReference>
<feature type="domain" description="DNA2/NAM7 helicase-like C-terminal" evidence="6">
    <location>
        <begin position="240"/>
        <end position="461"/>
    </location>
</feature>
<evidence type="ECO:0000313" key="8">
    <source>
        <dbReference type="Proteomes" id="UP001319921"/>
    </source>
</evidence>
<dbReference type="InterPro" id="IPR050534">
    <property type="entry name" value="Coronavir_polyprotein_1ab"/>
</dbReference>
<dbReference type="PANTHER" id="PTHR43788:SF8">
    <property type="entry name" value="DNA-BINDING PROTEIN SMUBP-2"/>
    <property type="match status" value="1"/>
</dbReference>
<feature type="domain" description="DEAD/DEAH-box helicase" evidence="5">
    <location>
        <begin position="35"/>
        <end position="180"/>
    </location>
</feature>
<dbReference type="GO" id="GO:0016787">
    <property type="term" value="F:hydrolase activity"/>
    <property type="evidence" value="ECO:0007669"/>
    <property type="project" value="UniProtKB-KW"/>
</dbReference>
<organism evidence="7 8">
    <name type="scientific">Saccharolobus caldissimus</name>
    <dbReference type="NCBI Taxonomy" id="1702097"/>
    <lineage>
        <taxon>Archaea</taxon>
        <taxon>Thermoproteota</taxon>
        <taxon>Thermoprotei</taxon>
        <taxon>Sulfolobales</taxon>
        <taxon>Sulfolobaceae</taxon>
        <taxon>Saccharolobus</taxon>
    </lineage>
</organism>
<dbReference type="InterPro" id="IPR041679">
    <property type="entry name" value="DNA2/NAM7-like_C"/>
</dbReference>
<evidence type="ECO:0000259" key="6">
    <source>
        <dbReference type="Pfam" id="PF13087"/>
    </source>
</evidence>
<evidence type="ECO:0000313" key="7">
    <source>
        <dbReference type="EMBL" id="BDB97443.1"/>
    </source>
</evidence>
<dbReference type="GO" id="GO:0043139">
    <property type="term" value="F:5'-3' DNA helicase activity"/>
    <property type="evidence" value="ECO:0007669"/>
    <property type="project" value="TreeGrafter"/>
</dbReference>
<dbReference type="PANTHER" id="PTHR43788">
    <property type="entry name" value="DNA2/NAM7 HELICASE FAMILY MEMBER"/>
    <property type="match status" value="1"/>
</dbReference>
<keyword evidence="1" id="KW-0547">Nucleotide-binding</keyword>
<dbReference type="InterPro" id="IPR011545">
    <property type="entry name" value="DEAD/DEAH_box_helicase_dom"/>
</dbReference>
<protein>
    <submittedName>
        <fullName evidence="7">Uncharacterized protein</fullName>
    </submittedName>
</protein>
<evidence type="ECO:0000256" key="4">
    <source>
        <dbReference type="ARBA" id="ARBA00022840"/>
    </source>
</evidence>
<evidence type="ECO:0000259" key="5">
    <source>
        <dbReference type="Pfam" id="PF00270"/>
    </source>
</evidence>
<dbReference type="GeneID" id="68865190"/>
<reference evidence="7 8" key="1">
    <citation type="journal article" date="2022" name="Microbiol. Resour. Announc.">
        <title>Complete Genome Sequence of the Hyperthermophilic and Acidophilic Archaeon Saccharolobus caldissimus Strain HS-3T.</title>
        <authorList>
            <person name="Sakai H.D."/>
            <person name="Kurosawa N."/>
        </authorList>
    </citation>
    <scope>NUCLEOTIDE SEQUENCE [LARGE SCALE GENOMIC DNA]</scope>
    <source>
        <strain evidence="7 8">JCM32116</strain>
    </source>
</reference>
<accession>A0AAQ4CNR2</accession>
<evidence type="ECO:0000256" key="1">
    <source>
        <dbReference type="ARBA" id="ARBA00022741"/>
    </source>
</evidence>
<evidence type="ECO:0000256" key="2">
    <source>
        <dbReference type="ARBA" id="ARBA00022801"/>
    </source>
</evidence>
<keyword evidence="2" id="KW-0378">Hydrolase</keyword>
<dbReference type="InterPro" id="IPR027417">
    <property type="entry name" value="P-loop_NTPase"/>
</dbReference>
<dbReference type="Pfam" id="PF13087">
    <property type="entry name" value="AAA_12"/>
    <property type="match status" value="1"/>
</dbReference>
<dbReference type="AlphaFoldDB" id="A0AAQ4CNR2"/>